<dbReference type="InterPro" id="IPR032466">
    <property type="entry name" value="Metal_Hydrolase"/>
</dbReference>
<keyword evidence="1" id="KW-0732">Signal</keyword>
<dbReference type="AlphaFoldDB" id="A0A4R5A3N4"/>
<dbReference type="SUPFAM" id="SSF51338">
    <property type="entry name" value="Composite domain of metallo-dependent hydrolases"/>
    <property type="match status" value="1"/>
</dbReference>
<dbReference type="InterPro" id="IPR006680">
    <property type="entry name" value="Amidohydro-rel"/>
</dbReference>
<accession>A0A4R5A3N4</accession>
<feature type="chain" id="PRO_5020563856" description="Amidohydrolase-related domain-containing protein" evidence="1">
    <location>
        <begin position="29"/>
        <end position="518"/>
    </location>
</feature>
<dbReference type="GO" id="GO:0016810">
    <property type="term" value="F:hydrolase activity, acting on carbon-nitrogen (but not peptide) bonds"/>
    <property type="evidence" value="ECO:0007669"/>
    <property type="project" value="InterPro"/>
</dbReference>
<dbReference type="PANTHER" id="PTHR43135:SF3">
    <property type="entry name" value="ALPHA-D-RIBOSE 1-METHYLPHOSPHONATE 5-TRIPHOSPHATE DIPHOSPHATASE"/>
    <property type="match status" value="1"/>
</dbReference>
<dbReference type="OrthoDB" id="3173428at2"/>
<evidence type="ECO:0000313" key="3">
    <source>
        <dbReference type="EMBL" id="TDD65640.1"/>
    </source>
</evidence>
<comment type="caution">
    <text evidence="3">The sequence shown here is derived from an EMBL/GenBank/DDBJ whole genome shotgun (WGS) entry which is preliminary data.</text>
</comment>
<dbReference type="PANTHER" id="PTHR43135">
    <property type="entry name" value="ALPHA-D-RIBOSE 1-METHYLPHOSPHONATE 5-TRIPHOSPHATE DIPHOSPHATASE"/>
    <property type="match status" value="1"/>
</dbReference>
<reference evidence="3 4" key="1">
    <citation type="submission" date="2019-02" db="EMBL/GenBank/DDBJ databases">
        <title>Draft genome sequences of novel Actinobacteria.</title>
        <authorList>
            <person name="Sahin N."/>
            <person name="Ay H."/>
            <person name="Saygin H."/>
        </authorList>
    </citation>
    <scope>NUCLEOTIDE SEQUENCE [LARGE SCALE GENOMIC DNA]</scope>
    <source>
        <strain evidence="3 4">8K307</strain>
    </source>
</reference>
<dbReference type="Gene3D" id="2.30.40.10">
    <property type="entry name" value="Urease, subunit C, domain 1"/>
    <property type="match status" value="1"/>
</dbReference>
<dbReference type="InterPro" id="IPR006311">
    <property type="entry name" value="TAT_signal"/>
</dbReference>
<evidence type="ECO:0000313" key="4">
    <source>
        <dbReference type="Proteomes" id="UP000295217"/>
    </source>
</evidence>
<dbReference type="Pfam" id="PF01979">
    <property type="entry name" value="Amidohydro_1"/>
    <property type="match status" value="1"/>
</dbReference>
<dbReference type="Proteomes" id="UP000295217">
    <property type="component" value="Unassembled WGS sequence"/>
</dbReference>
<proteinExistence type="predicted"/>
<dbReference type="EMBL" id="SMLB01000049">
    <property type="protein sequence ID" value="TDD65640.1"/>
    <property type="molecule type" value="Genomic_DNA"/>
</dbReference>
<evidence type="ECO:0000259" key="2">
    <source>
        <dbReference type="Pfam" id="PF01979"/>
    </source>
</evidence>
<feature type="domain" description="Amidohydrolase-related" evidence="2">
    <location>
        <begin position="122"/>
        <end position="476"/>
    </location>
</feature>
<sequence>MNPTPSRRNLIAGGLAAGLLGVVAPRAAATPSATTASGGTGAPSRGAAFTHATVIDVERGRRLPDTTVVVRGDRIAQVGPSAQVPVPPGVRAVDLRGAYLIPGLADLHVHSSFPTIEPALYIANGVTTVREMSGRAELHDWRDRADAGELLGPRWVIASRIVDGAPSLWDPNLLPVVEVATEAEGRAAVRDAVAEGADAVKVYSRIAPAVYRAMAAEARRRGIPLIGHCPDALHIAEASDLGQASIEHLFSVFVAASRDERRLRAELARIRLDRGDYNGWFNALHPIDVQAMRTYDRDQAARLFDRFARNGTHQVPTMVMHQALDNARTLDPSDPRRRYLPRPLLDVLDMVLRDWYLKGRTPRLDAEWAAKSEHQLALIGAMHAAGVPLLAGTDYGTCGLFPGFSLHDELRQLVQAGLSAADALRAATVEPARFLGKHRAGRIAPGAPADLVVLAADPLADIANTQRIDGVVTRGRYLDAAERQAVLDRVADEAAAMSPDAVVAGCACHGPASRTLSA</sequence>
<dbReference type="InterPro" id="IPR011059">
    <property type="entry name" value="Metal-dep_hydrolase_composite"/>
</dbReference>
<dbReference type="InterPro" id="IPR051781">
    <property type="entry name" value="Metallo-dep_Hydrolase"/>
</dbReference>
<dbReference type="SUPFAM" id="SSF51556">
    <property type="entry name" value="Metallo-dependent hydrolases"/>
    <property type="match status" value="1"/>
</dbReference>
<name>A0A4R5A3N4_9ACTN</name>
<protein>
    <recommendedName>
        <fullName evidence="2">Amidohydrolase-related domain-containing protein</fullName>
    </recommendedName>
</protein>
<dbReference type="Gene3D" id="3.20.20.140">
    <property type="entry name" value="Metal-dependent hydrolases"/>
    <property type="match status" value="2"/>
</dbReference>
<dbReference type="RefSeq" id="WP_132106649.1">
    <property type="nucleotide sequence ID" value="NZ_SMLB01000049.1"/>
</dbReference>
<evidence type="ECO:0000256" key="1">
    <source>
        <dbReference type="SAM" id="SignalP"/>
    </source>
</evidence>
<gene>
    <name evidence="3" type="ORF">E1262_24735</name>
</gene>
<keyword evidence="4" id="KW-1185">Reference proteome</keyword>
<organism evidence="3 4">
    <name type="scientific">Jiangella aurantiaca</name>
    <dbReference type="NCBI Taxonomy" id="2530373"/>
    <lineage>
        <taxon>Bacteria</taxon>
        <taxon>Bacillati</taxon>
        <taxon>Actinomycetota</taxon>
        <taxon>Actinomycetes</taxon>
        <taxon>Jiangellales</taxon>
        <taxon>Jiangellaceae</taxon>
        <taxon>Jiangella</taxon>
    </lineage>
</organism>
<dbReference type="PROSITE" id="PS51318">
    <property type="entry name" value="TAT"/>
    <property type="match status" value="1"/>
</dbReference>
<feature type="signal peptide" evidence="1">
    <location>
        <begin position="1"/>
        <end position="28"/>
    </location>
</feature>